<proteinExistence type="predicted"/>
<feature type="signal peptide" evidence="1">
    <location>
        <begin position="1"/>
        <end position="25"/>
    </location>
</feature>
<gene>
    <name evidence="2" type="ORF">HF526_14820</name>
</gene>
<evidence type="ECO:0008006" key="4">
    <source>
        <dbReference type="Google" id="ProtNLM"/>
    </source>
</evidence>
<feature type="chain" id="PRO_5046876010" description="Small secreted domain DUF320" evidence="1">
    <location>
        <begin position="26"/>
        <end position="128"/>
    </location>
</feature>
<name>A0ABX1SE76_9PSEU</name>
<dbReference type="EMBL" id="JAAXLA010000024">
    <property type="protein sequence ID" value="NMH98569.1"/>
    <property type="molecule type" value="Genomic_DNA"/>
</dbReference>
<evidence type="ECO:0000313" key="2">
    <source>
        <dbReference type="EMBL" id="NMH98569.1"/>
    </source>
</evidence>
<organism evidence="2 3">
    <name type="scientific">Pseudonocardia acidicola</name>
    <dbReference type="NCBI Taxonomy" id="2724939"/>
    <lineage>
        <taxon>Bacteria</taxon>
        <taxon>Bacillati</taxon>
        <taxon>Actinomycetota</taxon>
        <taxon>Actinomycetes</taxon>
        <taxon>Pseudonocardiales</taxon>
        <taxon>Pseudonocardiaceae</taxon>
        <taxon>Pseudonocardia</taxon>
    </lineage>
</organism>
<dbReference type="RefSeq" id="WP_169382012.1">
    <property type="nucleotide sequence ID" value="NZ_JAAXLA010000024.1"/>
</dbReference>
<sequence>MLKKAGIVVAAAAAGLLAVSPLAFAGDKGGDWGHGADQVNSSKELHQGLVNVSDNNVNVPIQACNNDVPVAVNGIGAAVAAQKVATPLSSALGILAPASSETNSVIKDQRACGQDSNAGDVNTQANKH</sequence>
<keyword evidence="3" id="KW-1185">Reference proteome</keyword>
<accession>A0ABX1SE76</accession>
<dbReference type="Proteomes" id="UP000820669">
    <property type="component" value="Unassembled WGS sequence"/>
</dbReference>
<evidence type="ECO:0000313" key="3">
    <source>
        <dbReference type="Proteomes" id="UP000820669"/>
    </source>
</evidence>
<evidence type="ECO:0000256" key="1">
    <source>
        <dbReference type="SAM" id="SignalP"/>
    </source>
</evidence>
<keyword evidence="1" id="KW-0732">Signal</keyword>
<reference evidence="2 3" key="1">
    <citation type="submission" date="2020-04" db="EMBL/GenBank/DDBJ databases">
        <authorList>
            <person name="Klaysubun C."/>
            <person name="Duangmal K."/>
            <person name="Lipun K."/>
        </authorList>
    </citation>
    <scope>NUCLEOTIDE SEQUENCE [LARGE SCALE GENOMIC DNA]</scope>
    <source>
        <strain evidence="2 3">K10HN5</strain>
    </source>
</reference>
<comment type="caution">
    <text evidence="2">The sequence shown here is derived from an EMBL/GenBank/DDBJ whole genome shotgun (WGS) entry which is preliminary data.</text>
</comment>
<protein>
    <recommendedName>
        <fullName evidence="4">Small secreted domain DUF320</fullName>
    </recommendedName>
</protein>